<dbReference type="EMBL" id="JARBHB010000002">
    <property type="protein sequence ID" value="KAJ8892918.1"/>
    <property type="molecule type" value="Genomic_DNA"/>
</dbReference>
<dbReference type="Proteomes" id="UP001159363">
    <property type="component" value="Chromosome 2"/>
</dbReference>
<comment type="caution">
    <text evidence="2">The sequence shown here is derived from an EMBL/GenBank/DDBJ whole genome shotgun (WGS) entry which is preliminary data.</text>
</comment>
<evidence type="ECO:0000313" key="3">
    <source>
        <dbReference type="Proteomes" id="UP001159363"/>
    </source>
</evidence>
<dbReference type="PANTHER" id="PTHR47272">
    <property type="entry name" value="DDE_TNP_1_7 DOMAIN-CONTAINING PROTEIN"/>
    <property type="match status" value="1"/>
</dbReference>
<proteinExistence type="predicted"/>
<organism evidence="2 3">
    <name type="scientific">Dryococelus australis</name>
    <dbReference type="NCBI Taxonomy" id="614101"/>
    <lineage>
        <taxon>Eukaryota</taxon>
        <taxon>Metazoa</taxon>
        <taxon>Ecdysozoa</taxon>
        <taxon>Arthropoda</taxon>
        <taxon>Hexapoda</taxon>
        <taxon>Insecta</taxon>
        <taxon>Pterygota</taxon>
        <taxon>Neoptera</taxon>
        <taxon>Polyneoptera</taxon>
        <taxon>Phasmatodea</taxon>
        <taxon>Verophasmatodea</taxon>
        <taxon>Anareolatae</taxon>
        <taxon>Phasmatidae</taxon>
        <taxon>Eurycanthinae</taxon>
        <taxon>Dryococelus</taxon>
    </lineage>
</organism>
<accession>A0ABQ9I8D0</accession>
<keyword evidence="3" id="KW-1185">Reference proteome</keyword>
<feature type="region of interest" description="Disordered" evidence="1">
    <location>
        <begin position="110"/>
        <end position="132"/>
    </location>
</feature>
<dbReference type="PANTHER" id="PTHR47272:SF1">
    <property type="entry name" value="PIGGYBAC TRANSPOSABLE ELEMENT-DERIVED PROTEIN 3-LIKE"/>
    <property type="match status" value="1"/>
</dbReference>
<evidence type="ECO:0008006" key="4">
    <source>
        <dbReference type="Google" id="ProtNLM"/>
    </source>
</evidence>
<reference evidence="2 3" key="1">
    <citation type="submission" date="2023-02" db="EMBL/GenBank/DDBJ databases">
        <title>LHISI_Scaffold_Assembly.</title>
        <authorList>
            <person name="Stuart O.P."/>
            <person name="Cleave R."/>
            <person name="Magrath M.J.L."/>
            <person name="Mikheyev A.S."/>
        </authorList>
    </citation>
    <scope>NUCLEOTIDE SEQUENCE [LARGE SCALE GENOMIC DNA]</scope>
    <source>
        <strain evidence="2">Daus_M_001</strain>
        <tissue evidence="2">Leg muscle</tissue>
    </source>
</reference>
<gene>
    <name evidence="2" type="ORF">PR048_005499</name>
</gene>
<evidence type="ECO:0000313" key="2">
    <source>
        <dbReference type="EMBL" id="KAJ8892918.1"/>
    </source>
</evidence>
<protein>
    <recommendedName>
        <fullName evidence="4">PiggyBac transposable element-derived protein domain-containing protein</fullName>
    </recommendedName>
</protein>
<feature type="compositionally biased region" description="Basic and acidic residues" evidence="1">
    <location>
        <begin position="123"/>
        <end position="132"/>
    </location>
</feature>
<sequence>MDGKRCSRRLTAGFVVPEDSDDSDLDDINADPDYLPDTSAQQRQTLSSISGFHFVQKKYYHRMFFLFIDVALVNGWYRRHCDGQNISHKDQLELLGFRCDVVSALCKEGKHEERKRGRPSSDSLERQLEMII</sequence>
<evidence type="ECO:0000256" key="1">
    <source>
        <dbReference type="SAM" id="MobiDB-lite"/>
    </source>
</evidence>
<name>A0ABQ9I8D0_9NEOP</name>